<dbReference type="Proteomes" id="UP000199039">
    <property type="component" value="Unassembled WGS sequence"/>
</dbReference>
<organism evidence="1 2">
    <name type="scientific">Sanguibacter gelidistatuariae</name>
    <dbReference type="NCBI Taxonomy" id="1814289"/>
    <lineage>
        <taxon>Bacteria</taxon>
        <taxon>Bacillati</taxon>
        <taxon>Actinomycetota</taxon>
        <taxon>Actinomycetes</taxon>
        <taxon>Micrococcales</taxon>
        <taxon>Sanguibacteraceae</taxon>
        <taxon>Sanguibacter</taxon>
    </lineage>
</organism>
<evidence type="ECO:0000313" key="2">
    <source>
        <dbReference type="Proteomes" id="UP000199039"/>
    </source>
</evidence>
<reference evidence="1 2" key="1">
    <citation type="submission" date="2016-09" db="EMBL/GenBank/DDBJ databases">
        <authorList>
            <person name="Capua I."/>
            <person name="De Benedictis P."/>
            <person name="Joannis T."/>
            <person name="Lombin L.H."/>
            <person name="Cattoli G."/>
        </authorList>
    </citation>
    <scope>NUCLEOTIDE SEQUENCE [LARGE SCALE GENOMIC DNA]</scope>
    <source>
        <strain evidence="1 2">ISLP-3</strain>
    </source>
</reference>
<dbReference type="OrthoDB" id="4828043at2"/>
<dbReference type="RefSeq" id="WP_093181827.1">
    <property type="nucleotide sequence ID" value="NZ_FMYH01000002.1"/>
</dbReference>
<dbReference type="STRING" id="1814289.SAMN05216410_1317"/>
<dbReference type="AlphaFoldDB" id="A0A1G6JDS1"/>
<evidence type="ECO:0000313" key="1">
    <source>
        <dbReference type="EMBL" id="SDC16972.1"/>
    </source>
</evidence>
<proteinExistence type="predicted"/>
<keyword evidence="2" id="KW-1185">Reference proteome</keyword>
<protein>
    <submittedName>
        <fullName evidence="1">Uncharacterized protein</fullName>
    </submittedName>
</protein>
<name>A0A1G6JDS1_9MICO</name>
<dbReference type="EMBL" id="FMYH01000002">
    <property type="protein sequence ID" value="SDC16972.1"/>
    <property type="molecule type" value="Genomic_DNA"/>
</dbReference>
<sequence length="107" mass="12092">MWFWIWCILVLGAGAGGFFLARDLWRRIKVMLRAGAGLSDALEAMSEKVAAGEAAGPATNPRPVDVFADPLDLADLVAERRRLRRSRTAARRRGHAERYERWRTIDL</sequence>
<gene>
    <name evidence="1" type="ORF">SAMN05216410_1317</name>
</gene>
<accession>A0A1G6JDS1</accession>